<comment type="catalytic activity">
    <reaction evidence="16">
        <text>cholesterol + NADPH + O2 + H(+) = 7-dehydrocholesterol + NADP(+) + 2 H2O</text>
        <dbReference type="Rhea" id="RHEA:45024"/>
        <dbReference type="ChEBI" id="CHEBI:15377"/>
        <dbReference type="ChEBI" id="CHEBI:15378"/>
        <dbReference type="ChEBI" id="CHEBI:15379"/>
        <dbReference type="ChEBI" id="CHEBI:16113"/>
        <dbReference type="ChEBI" id="CHEBI:17759"/>
        <dbReference type="ChEBI" id="CHEBI:57783"/>
        <dbReference type="ChEBI" id="CHEBI:58349"/>
        <dbReference type="EC" id="1.14.19.21"/>
    </reaction>
    <physiologicalReaction direction="left-to-right" evidence="16">
        <dbReference type="Rhea" id="RHEA:45025"/>
    </physiologicalReaction>
</comment>
<gene>
    <name evidence="19" type="ORF">BEMITA_LOCUS4652</name>
</gene>
<dbReference type="InterPro" id="IPR050584">
    <property type="entry name" value="Cholesterol_7-desaturase"/>
</dbReference>
<evidence type="ECO:0000259" key="18">
    <source>
        <dbReference type="PROSITE" id="PS51296"/>
    </source>
</evidence>
<evidence type="ECO:0000256" key="7">
    <source>
        <dbReference type="ARBA" id="ARBA00022989"/>
    </source>
</evidence>
<keyword evidence="8" id="KW-0560">Oxidoreductase</keyword>
<evidence type="ECO:0000256" key="4">
    <source>
        <dbReference type="ARBA" id="ARBA00022692"/>
    </source>
</evidence>
<accession>A0A9P0A8N7</accession>
<evidence type="ECO:0000256" key="17">
    <source>
        <dbReference type="SAM" id="Phobius"/>
    </source>
</evidence>
<evidence type="ECO:0000256" key="2">
    <source>
        <dbReference type="ARBA" id="ARBA00004370"/>
    </source>
</evidence>
<dbReference type="GO" id="GO:0008203">
    <property type="term" value="P:cholesterol metabolic process"/>
    <property type="evidence" value="ECO:0007669"/>
    <property type="project" value="InterPro"/>
</dbReference>
<evidence type="ECO:0000313" key="20">
    <source>
        <dbReference type="Proteomes" id="UP001152759"/>
    </source>
</evidence>
<dbReference type="PANTHER" id="PTHR21266:SF32">
    <property type="entry name" value="CHOLESTEROL 7-DESATURASE NVD"/>
    <property type="match status" value="1"/>
</dbReference>
<dbReference type="Gene3D" id="3.90.380.10">
    <property type="entry name" value="Naphthalene 1,2-dioxygenase Alpha Subunit, Chain A, domain 1"/>
    <property type="match status" value="1"/>
</dbReference>
<dbReference type="Proteomes" id="UP001152759">
    <property type="component" value="Chromosome 2"/>
</dbReference>
<dbReference type="GO" id="GO:0005737">
    <property type="term" value="C:cytoplasm"/>
    <property type="evidence" value="ECO:0007669"/>
    <property type="project" value="TreeGrafter"/>
</dbReference>
<comment type="cofactor">
    <cofactor evidence="1">
        <name>Fe cation</name>
        <dbReference type="ChEBI" id="CHEBI:24875"/>
    </cofactor>
</comment>
<evidence type="ECO:0000256" key="13">
    <source>
        <dbReference type="ARBA" id="ARBA00025729"/>
    </source>
</evidence>
<keyword evidence="6" id="KW-0479">Metal-binding</keyword>
<evidence type="ECO:0000256" key="11">
    <source>
        <dbReference type="ARBA" id="ARBA00023136"/>
    </source>
</evidence>
<keyword evidence="7 17" id="KW-1133">Transmembrane helix</keyword>
<name>A0A9P0A8N7_BEMTA</name>
<dbReference type="InterPro" id="IPR036922">
    <property type="entry name" value="Rieske_2Fe-2S_sf"/>
</dbReference>
<evidence type="ECO:0000256" key="9">
    <source>
        <dbReference type="ARBA" id="ARBA00023004"/>
    </source>
</evidence>
<evidence type="ECO:0000256" key="14">
    <source>
        <dbReference type="ARBA" id="ARBA00026095"/>
    </source>
</evidence>
<evidence type="ECO:0000256" key="10">
    <source>
        <dbReference type="ARBA" id="ARBA00023014"/>
    </source>
</evidence>
<dbReference type="SUPFAM" id="SSF50022">
    <property type="entry name" value="ISP domain"/>
    <property type="match status" value="1"/>
</dbReference>
<keyword evidence="20" id="KW-1185">Reference proteome</keyword>
<proteinExistence type="inferred from homology"/>
<comment type="pathway">
    <text evidence="3">Hormone biosynthesis.</text>
</comment>
<evidence type="ECO:0000313" key="19">
    <source>
        <dbReference type="EMBL" id="CAH0385426.1"/>
    </source>
</evidence>
<evidence type="ECO:0000256" key="1">
    <source>
        <dbReference type="ARBA" id="ARBA00001962"/>
    </source>
</evidence>
<dbReference type="EMBL" id="OU963863">
    <property type="protein sequence ID" value="CAH0385426.1"/>
    <property type="molecule type" value="Genomic_DNA"/>
</dbReference>
<evidence type="ECO:0000256" key="16">
    <source>
        <dbReference type="ARBA" id="ARBA00049548"/>
    </source>
</evidence>
<comment type="pathway">
    <text evidence="12">Steroid hormone biosynthesis; dafachronic acid biosynthesis.</text>
</comment>
<dbReference type="Pfam" id="PF19298">
    <property type="entry name" value="KshA_C"/>
    <property type="match status" value="1"/>
</dbReference>
<comment type="similarity">
    <text evidence="13">Belongs to the cholesterol 7-desaturase family.</text>
</comment>
<dbReference type="PROSITE" id="PS51296">
    <property type="entry name" value="RIESKE"/>
    <property type="match status" value="1"/>
</dbReference>
<evidence type="ECO:0000256" key="15">
    <source>
        <dbReference type="ARBA" id="ARBA00047853"/>
    </source>
</evidence>
<keyword evidence="9" id="KW-0408">Iron</keyword>
<comment type="subcellular location">
    <subcellularLocation>
        <location evidence="2">Membrane</location>
    </subcellularLocation>
</comment>
<dbReference type="GO" id="GO:0016020">
    <property type="term" value="C:membrane"/>
    <property type="evidence" value="ECO:0007669"/>
    <property type="project" value="UniProtKB-SubCell"/>
</dbReference>
<evidence type="ECO:0000256" key="8">
    <source>
        <dbReference type="ARBA" id="ARBA00023002"/>
    </source>
</evidence>
<sequence>MHSIWALSSGEGSLEAFSIRYCTACFASLSQTGLLLALLSLGTICLLYYLSRPLNLISDLTGAKGDKYFKLPAKNDAMAKEHLKGRLQRKSGKSIPIYPNGWFGILKSSEIGRNEIKYVMALGKNVAVFRMSDETVQVFNTCCPHLRVNMGLEVTAKTHIECPSHGWQFDGETKKWSNIQGAKEVPDLAEVQTLRSVEVNHIIFLWYHAEGEEPSYEIHPLKEITSEGYMYVGRFECLMDAHIEDLAQNEADSVHLDFVHTPSLCTAVAGLDGFWSKWLSLFANLSQKTSWGPDADTPHLSWGRSEFQLELFKKISIPIRAELKCVGPGYVEITMLIAKGKVYMTTCMTPTGPLRVRITGRLYARPFHILIARFLLSVLSKVSEQDAAILNYGKPRLHLNVVKEEGSLINFRRWYSQFYSKNSPSLDCNQGDICEG</sequence>
<keyword evidence="11 17" id="KW-0472">Membrane</keyword>
<dbReference type="GO" id="GO:0046872">
    <property type="term" value="F:metal ion binding"/>
    <property type="evidence" value="ECO:0007669"/>
    <property type="project" value="UniProtKB-KW"/>
</dbReference>
<keyword evidence="4 17" id="KW-0812">Transmembrane</keyword>
<comment type="catalytic activity">
    <reaction evidence="15">
        <text>cholesterol + NADH + O2 + H(+) = 7-dehydrocholesterol + NAD(+) + 2 H2O</text>
        <dbReference type="Rhea" id="RHEA:51644"/>
        <dbReference type="ChEBI" id="CHEBI:15377"/>
        <dbReference type="ChEBI" id="CHEBI:15378"/>
        <dbReference type="ChEBI" id="CHEBI:15379"/>
        <dbReference type="ChEBI" id="CHEBI:16113"/>
        <dbReference type="ChEBI" id="CHEBI:17759"/>
        <dbReference type="ChEBI" id="CHEBI:57540"/>
        <dbReference type="ChEBI" id="CHEBI:57945"/>
        <dbReference type="EC" id="1.14.19.21"/>
    </reaction>
    <physiologicalReaction direction="left-to-right" evidence="15">
        <dbReference type="Rhea" id="RHEA:51645"/>
    </physiologicalReaction>
</comment>
<feature type="non-terminal residue" evidence="19">
    <location>
        <position position="1"/>
    </location>
</feature>
<organism evidence="19 20">
    <name type="scientific">Bemisia tabaci</name>
    <name type="common">Sweetpotato whitefly</name>
    <name type="synonym">Aleurodes tabaci</name>
    <dbReference type="NCBI Taxonomy" id="7038"/>
    <lineage>
        <taxon>Eukaryota</taxon>
        <taxon>Metazoa</taxon>
        <taxon>Ecdysozoa</taxon>
        <taxon>Arthropoda</taxon>
        <taxon>Hexapoda</taxon>
        <taxon>Insecta</taxon>
        <taxon>Pterygota</taxon>
        <taxon>Neoptera</taxon>
        <taxon>Paraneoptera</taxon>
        <taxon>Hemiptera</taxon>
        <taxon>Sternorrhyncha</taxon>
        <taxon>Aleyrodoidea</taxon>
        <taxon>Aleyrodidae</taxon>
        <taxon>Aleyrodinae</taxon>
        <taxon>Bemisia</taxon>
    </lineage>
</organism>
<keyword evidence="5" id="KW-0001">2Fe-2S</keyword>
<dbReference type="GO" id="GO:0170056">
    <property type="term" value="F:cholesterol 7-desaturase [NAD(P)H] activity"/>
    <property type="evidence" value="ECO:0007669"/>
    <property type="project" value="UniProtKB-EC"/>
</dbReference>
<dbReference type="SMR" id="A0A9P0A8N7"/>
<dbReference type="PANTHER" id="PTHR21266">
    <property type="entry name" value="IRON-SULFUR DOMAIN CONTAINING PROTEIN"/>
    <property type="match status" value="1"/>
</dbReference>
<protein>
    <recommendedName>
        <fullName evidence="14">cholesterol 7-desaturase</fullName>
        <ecNumber evidence="14">1.14.19.21</ecNumber>
    </recommendedName>
</protein>
<dbReference type="InterPro" id="IPR045605">
    <property type="entry name" value="KshA-like_C"/>
</dbReference>
<evidence type="ECO:0000256" key="12">
    <source>
        <dbReference type="ARBA" id="ARBA00025712"/>
    </source>
</evidence>
<evidence type="ECO:0000256" key="6">
    <source>
        <dbReference type="ARBA" id="ARBA00022723"/>
    </source>
</evidence>
<evidence type="ECO:0000256" key="3">
    <source>
        <dbReference type="ARBA" id="ARBA00004972"/>
    </source>
</evidence>
<dbReference type="GO" id="GO:0051537">
    <property type="term" value="F:2 iron, 2 sulfur cluster binding"/>
    <property type="evidence" value="ECO:0007669"/>
    <property type="project" value="UniProtKB-KW"/>
</dbReference>
<dbReference type="AlphaFoldDB" id="A0A9P0A8N7"/>
<reference evidence="19" key="1">
    <citation type="submission" date="2021-12" db="EMBL/GenBank/DDBJ databases">
        <authorList>
            <person name="King R."/>
        </authorList>
    </citation>
    <scope>NUCLEOTIDE SEQUENCE</scope>
</reference>
<feature type="transmembrane region" description="Helical" evidence="17">
    <location>
        <begin position="21"/>
        <end position="50"/>
    </location>
</feature>
<dbReference type="InterPro" id="IPR017941">
    <property type="entry name" value="Rieske_2Fe-2S"/>
</dbReference>
<dbReference type="Gene3D" id="2.102.10.10">
    <property type="entry name" value="Rieske [2Fe-2S] iron-sulphur domain"/>
    <property type="match status" value="1"/>
</dbReference>
<feature type="domain" description="Rieske" evidence="18">
    <location>
        <begin position="102"/>
        <end position="205"/>
    </location>
</feature>
<evidence type="ECO:0000256" key="5">
    <source>
        <dbReference type="ARBA" id="ARBA00022714"/>
    </source>
</evidence>
<dbReference type="Pfam" id="PF00355">
    <property type="entry name" value="Rieske"/>
    <property type="match status" value="1"/>
</dbReference>
<keyword evidence="10" id="KW-0411">Iron-sulfur</keyword>
<dbReference type="EC" id="1.14.19.21" evidence="14"/>